<evidence type="ECO:0000313" key="1">
    <source>
        <dbReference type="EMBL" id="PRX57590.1"/>
    </source>
</evidence>
<dbReference type="CDD" id="cd07821">
    <property type="entry name" value="PYR_PYL_RCAR_like"/>
    <property type="match status" value="1"/>
</dbReference>
<proteinExistence type="predicted"/>
<evidence type="ECO:0000313" key="2">
    <source>
        <dbReference type="Proteomes" id="UP000237640"/>
    </source>
</evidence>
<dbReference type="Proteomes" id="UP000237640">
    <property type="component" value="Unassembled WGS sequence"/>
</dbReference>
<keyword evidence="2" id="KW-1185">Reference proteome</keyword>
<protein>
    <submittedName>
        <fullName evidence="1">Polyketide cyclase/dehydrase/lipid transport protein</fullName>
    </submittedName>
</protein>
<dbReference type="InterPro" id="IPR023393">
    <property type="entry name" value="START-like_dom_sf"/>
</dbReference>
<dbReference type="InterPro" id="IPR019587">
    <property type="entry name" value="Polyketide_cyclase/dehydratase"/>
</dbReference>
<comment type="caution">
    <text evidence="1">The sequence shown here is derived from an EMBL/GenBank/DDBJ whole genome shotgun (WGS) entry which is preliminary data.</text>
</comment>
<organism evidence="1 2">
    <name type="scientific">Flagellimonas meridianipacifica</name>
    <dbReference type="NCBI Taxonomy" id="1080225"/>
    <lineage>
        <taxon>Bacteria</taxon>
        <taxon>Pseudomonadati</taxon>
        <taxon>Bacteroidota</taxon>
        <taxon>Flavobacteriia</taxon>
        <taxon>Flavobacteriales</taxon>
        <taxon>Flavobacteriaceae</taxon>
        <taxon>Flagellimonas</taxon>
    </lineage>
</organism>
<name>A0A2T0MJ26_9FLAO</name>
<reference evidence="1 2" key="1">
    <citation type="submission" date="2018-03" db="EMBL/GenBank/DDBJ databases">
        <title>Genomic Encyclopedia of Archaeal and Bacterial Type Strains, Phase II (KMG-II): from individual species to whole genera.</title>
        <authorList>
            <person name="Goeker M."/>
        </authorList>
    </citation>
    <scope>NUCLEOTIDE SEQUENCE [LARGE SCALE GENOMIC DNA]</scope>
    <source>
        <strain evidence="1 2">DSM 25027</strain>
    </source>
</reference>
<dbReference type="RefSeq" id="WP_106144472.1">
    <property type="nucleotide sequence ID" value="NZ_PVYX01000001.1"/>
</dbReference>
<dbReference type="SUPFAM" id="SSF55961">
    <property type="entry name" value="Bet v1-like"/>
    <property type="match status" value="1"/>
</dbReference>
<dbReference type="OrthoDB" id="1440639at2"/>
<dbReference type="AlphaFoldDB" id="A0A2T0MJ26"/>
<sequence>MKKEMLGLVIVVLFFQGIFAQEKPKKTQHFVVSHIIKAPIDKVWKVVGEDYGAVAYSHPKIVSSNYVNGSLKGGEGAERVCNFNEKGTKFLKEKMINYDPENYTFKNVLYQAGKFPVNPDYTYAIYKIEKIDDDTSRFVFDMTFRTKPAFMGSIAKGSFKKLIADYAIAIEHNVNTGEKVTKDNFRAIKKEYKRSSKSNP</sequence>
<gene>
    <name evidence="1" type="ORF">CLV81_1596</name>
</gene>
<accession>A0A2T0MJ26</accession>
<dbReference type="Pfam" id="PF10604">
    <property type="entry name" value="Polyketide_cyc2"/>
    <property type="match status" value="1"/>
</dbReference>
<dbReference type="Gene3D" id="3.30.530.20">
    <property type="match status" value="1"/>
</dbReference>
<dbReference type="EMBL" id="PVYX01000001">
    <property type="protein sequence ID" value="PRX57590.1"/>
    <property type="molecule type" value="Genomic_DNA"/>
</dbReference>